<name>A0AAX3LL80_9RHOB</name>
<evidence type="ECO:0000256" key="3">
    <source>
        <dbReference type="ARBA" id="ARBA00023125"/>
    </source>
</evidence>
<dbReference type="InterPro" id="IPR051212">
    <property type="entry name" value="Type-I_RE_S_subunit"/>
</dbReference>
<dbReference type="EMBL" id="CP116423">
    <property type="protein sequence ID" value="WCE69481.1"/>
    <property type="molecule type" value="Genomic_DNA"/>
</dbReference>
<dbReference type="InterPro" id="IPR000055">
    <property type="entry name" value="Restrct_endonuc_typeI_TRD"/>
</dbReference>
<keyword evidence="4" id="KW-0175">Coiled coil</keyword>
<dbReference type="InterPro" id="IPR044946">
    <property type="entry name" value="Restrct_endonuc_typeI_TRD_sf"/>
</dbReference>
<dbReference type="EC" id="3.1.21.-" evidence="6"/>
<keyword evidence="3" id="KW-0238">DNA-binding</keyword>
<evidence type="ECO:0000256" key="2">
    <source>
        <dbReference type="ARBA" id="ARBA00022747"/>
    </source>
</evidence>
<evidence type="ECO:0000313" key="7">
    <source>
        <dbReference type="Proteomes" id="UP001210770"/>
    </source>
</evidence>
<keyword evidence="6" id="KW-0378">Hydrolase</keyword>
<feature type="domain" description="Type I restriction modification DNA specificity" evidence="5">
    <location>
        <begin position="378"/>
        <end position="522"/>
    </location>
</feature>
<dbReference type="CDD" id="cd17256">
    <property type="entry name" value="RMtype1_S_EcoJA65PI-TRD1-CR1_like"/>
    <property type="match status" value="1"/>
</dbReference>
<evidence type="ECO:0000259" key="5">
    <source>
        <dbReference type="Pfam" id="PF01420"/>
    </source>
</evidence>
<evidence type="ECO:0000256" key="4">
    <source>
        <dbReference type="SAM" id="Coils"/>
    </source>
</evidence>
<reference evidence="6" key="1">
    <citation type="submission" date="2023-01" db="EMBL/GenBank/DDBJ databases">
        <title>Comparative genomic analysis of cold water coral derived Sulfitobacter faviae: insights into their metabolism and habitat adaptation.</title>
        <authorList>
            <person name="Guo Y."/>
            <person name="Lin S."/>
            <person name="Huang Z."/>
            <person name="Tang K."/>
            <person name="Wang X."/>
        </authorList>
    </citation>
    <scope>NUCLEOTIDE SEQUENCE</scope>
    <source>
        <strain evidence="6">SCSIO W_1865</strain>
    </source>
</reference>
<keyword evidence="6" id="KW-0540">Nuclease</keyword>
<gene>
    <name evidence="6" type="ORF">PL336_11790</name>
</gene>
<dbReference type="Proteomes" id="UP001210770">
    <property type="component" value="Chromosome"/>
</dbReference>
<accession>A0AAX3LL80</accession>
<dbReference type="RefSeq" id="WP_271687820.1">
    <property type="nucleotide sequence ID" value="NZ_CP116423.1"/>
</dbReference>
<evidence type="ECO:0000256" key="1">
    <source>
        <dbReference type="ARBA" id="ARBA00010923"/>
    </source>
</evidence>
<protein>
    <submittedName>
        <fullName evidence="6">Restriction endonuclease subunit S</fullName>
        <ecNumber evidence="6">3.1.21.-</ecNumber>
    </submittedName>
</protein>
<dbReference type="Pfam" id="PF01420">
    <property type="entry name" value="Methylase_S"/>
    <property type="match status" value="2"/>
</dbReference>
<sequence>MNAERLLEVYEQISEAPDAIARLRRFVLDLAVRGKLVEQDVSEVPEQVGLEPHTIDAPYELPANWRWMRIGDQLNLLNGMAFKPTDWISEGLRIVRIQNLNNPDAPHNLCDPAMARDRSLIDNGSFLISWSGTPGTSFGAFIWDRGPAVLNQHIFRCDFQTDAYTPEFLKLAINGRLDEMIEKAHGGVGLRHITKGKLQAMLIAVPPFAEQHRIVTKVDELIALCDRLEKARKTREELRDKLTAASLARLTAPDTTTEDFLTHAAFALEALPALTTRPDQIKTLRQTILNLAVRGKLVEQDPADEPGHDLLDQTRHRAEILRKDAGVRKKKAVAPLDGIDDMGLPEKWSADAFANVIDPRATISYGVLVPGPDVDDGVPFVRAQDLMLSGHPDKPGKVIAHDIESKYARTRLEGGEILLCVVGSIGKLGVAPKKWAGANIARAVARISPMEEISREFTLLFLRSDLAQTYFNEATRTLAQPTLNVGLIEKLPFPIPPLAEQHRIVAKVDALMALCDRLEAALTTADTTRTRLLESLLHEALEPAANALEAAE</sequence>
<proteinExistence type="inferred from homology"/>
<evidence type="ECO:0000313" key="6">
    <source>
        <dbReference type="EMBL" id="WCE69481.1"/>
    </source>
</evidence>
<dbReference type="CDD" id="cd17254">
    <property type="entry name" value="RMtype1_S_FclI-TRD1-CR1_like"/>
    <property type="match status" value="1"/>
</dbReference>
<dbReference type="REBASE" id="686935">
    <property type="entry name" value="S.Sfa1865ORF11780P"/>
</dbReference>
<dbReference type="GO" id="GO:0009307">
    <property type="term" value="P:DNA restriction-modification system"/>
    <property type="evidence" value="ECO:0007669"/>
    <property type="project" value="UniProtKB-KW"/>
</dbReference>
<dbReference type="GO" id="GO:0003677">
    <property type="term" value="F:DNA binding"/>
    <property type="evidence" value="ECO:0007669"/>
    <property type="project" value="UniProtKB-KW"/>
</dbReference>
<dbReference type="PANTHER" id="PTHR43140">
    <property type="entry name" value="TYPE-1 RESTRICTION ENZYME ECOKI SPECIFICITY PROTEIN"/>
    <property type="match status" value="1"/>
</dbReference>
<dbReference type="GO" id="GO:0016787">
    <property type="term" value="F:hydrolase activity"/>
    <property type="evidence" value="ECO:0007669"/>
    <property type="project" value="UniProtKB-KW"/>
</dbReference>
<dbReference type="SUPFAM" id="SSF116734">
    <property type="entry name" value="DNA methylase specificity domain"/>
    <property type="match status" value="2"/>
</dbReference>
<keyword evidence="2" id="KW-0680">Restriction system</keyword>
<dbReference type="AlphaFoldDB" id="A0AAX3LL80"/>
<feature type="coiled-coil region" evidence="4">
    <location>
        <begin position="221"/>
        <end position="248"/>
    </location>
</feature>
<dbReference type="GO" id="GO:0004519">
    <property type="term" value="F:endonuclease activity"/>
    <property type="evidence" value="ECO:0007669"/>
    <property type="project" value="UniProtKB-KW"/>
</dbReference>
<dbReference type="PANTHER" id="PTHR43140:SF1">
    <property type="entry name" value="TYPE I RESTRICTION ENZYME ECOKI SPECIFICITY SUBUNIT"/>
    <property type="match status" value="1"/>
</dbReference>
<keyword evidence="6" id="KW-0255">Endonuclease</keyword>
<organism evidence="6 7">
    <name type="scientific">Sulfitobacter faviae</name>
    <dbReference type="NCBI Taxonomy" id="1775881"/>
    <lineage>
        <taxon>Bacteria</taxon>
        <taxon>Pseudomonadati</taxon>
        <taxon>Pseudomonadota</taxon>
        <taxon>Alphaproteobacteria</taxon>
        <taxon>Rhodobacterales</taxon>
        <taxon>Roseobacteraceae</taxon>
        <taxon>Sulfitobacter</taxon>
    </lineage>
</organism>
<dbReference type="Gene3D" id="3.90.220.20">
    <property type="entry name" value="DNA methylase specificity domains"/>
    <property type="match status" value="2"/>
</dbReference>
<comment type="similarity">
    <text evidence="1">Belongs to the type-I restriction system S methylase family.</text>
</comment>
<feature type="domain" description="Type I restriction modification DNA specificity" evidence="5">
    <location>
        <begin position="63"/>
        <end position="233"/>
    </location>
</feature>